<dbReference type="EMBL" id="SNVV01000012">
    <property type="protein sequence ID" value="TDN49186.1"/>
    <property type="molecule type" value="Genomic_DNA"/>
</dbReference>
<gene>
    <name evidence="1" type="ORF">C7389_11237</name>
</gene>
<dbReference type="AlphaFoldDB" id="A0A4R6DVB9"/>
<reference evidence="1 2" key="1">
    <citation type="submission" date="2019-03" db="EMBL/GenBank/DDBJ databases">
        <title>Genomic Encyclopedia of Type Strains, Phase IV (KMG-IV): sequencing the most valuable type-strain genomes for metagenomic binning, comparative biology and taxonomic classification.</title>
        <authorList>
            <person name="Goeker M."/>
        </authorList>
    </citation>
    <scope>NUCLEOTIDE SEQUENCE [LARGE SCALE GENOMIC DNA]</scope>
    <source>
        <strain evidence="1 2">DSM 12121</strain>
    </source>
</reference>
<organism evidence="1 2">
    <name type="scientific">Azoarcus indigens</name>
    <dbReference type="NCBI Taxonomy" id="29545"/>
    <lineage>
        <taxon>Bacteria</taxon>
        <taxon>Pseudomonadati</taxon>
        <taxon>Pseudomonadota</taxon>
        <taxon>Betaproteobacteria</taxon>
        <taxon>Rhodocyclales</taxon>
        <taxon>Zoogloeaceae</taxon>
        <taxon>Azoarcus</taxon>
    </lineage>
</organism>
<sequence>MATTATAQEEALFRSGHEALRFAYAYNTQQYPMTLMGKMMRGLGLGSGRGLHGLDGAAVAGSVKRVVEALPHDYRYVLVCRYVVTDREFEEALPRLLRTAVAALPTGAHPTRLVLKLICRYFGRPVKLADLCNEFGMDAATMTRRWQRVKGRLREVESSASVAADGALVSVGMVHE</sequence>
<dbReference type="Proteomes" id="UP000295129">
    <property type="component" value="Unassembled WGS sequence"/>
</dbReference>
<dbReference type="OrthoDB" id="9115108at2"/>
<name>A0A4R6DVB9_9RHOO</name>
<evidence type="ECO:0000313" key="2">
    <source>
        <dbReference type="Proteomes" id="UP000295129"/>
    </source>
</evidence>
<protein>
    <submittedName>
        <fullName evidence="1">Uncharacterized protein</fullName>
    </submittedName>
</protein>
<proteinExistence type="predicted"/>
<accession>A0A4R6DVB9</accession>
<keyword evidence="2" id="KW-1185">Reference proteome</keyword>
<evidence type="ECO:0000313" key="1">
    <source>
        <dbReference type="EMBL" id="TDN49186.1"/>
    </source>
</evidence>
<comment type="caution">
    <text evidence="1">The sequence shown here is derived from an EMBL/GenBank/DDBJ whole genome shotgun (WGS) entry which is preliminary data.</text>
</comment>
<dbReference type="RefSeq" id="WP_133592629.1">
    <property type="nucleotide sequence ID" value="NZ_SNVV01000012.1"/>
</dbReference>